<keyword evidence="2" id="KW-1185">Reference proteome</keyword>
<proteinExistence type="predicted"/>
<dbReference type="Proteomes" id="UP001473302">
    <property type="component" value="Unassembled WGS sequence"/>
</dbReference>
<dbReference type="EMBL" id="BAABUK010000030">
    <property type="protein sequence ID" value="GAA5816197.1"/>
    <property type="molecule type" value="Genomic_DNA"/>
</dbReference>
<accession>A0ABP9ZAQ4</accession>
<evidence type="ECO:0000313" key="2">
    <source>
        <dbReference type="Proteomes" id="UP001473302"/>
    </source>
</evidence>
<evidence type="ECO:0000313" key="1">
    <source>
        <dbReference type="EMBL" id="GAA5816197.1"/>
    </source>
</evidence>
<protein>
    <submittedName>
        <fullName evidence="1">Uncharacterized protein</fullName>
    </submittedName>
</protein>
<comment type="caution">
    <text evidence="1">The sequence shown here is derived from an EMBL/GenBank/DDBJ whole genome shotgun (WGS) entry which is preliminary data.</text>
</comment>
<reference evidence="1 2" key="1">
    <citation type="submission" date="2024-04" db="EMBL/GenBank/DDBJ databases">
        <title>genome sequences of Mucor flavus KT1a and Helicostylum pulchrum KT1b strains isolated from the surface of a dry-aged beef.</title>
        <authorList>
            <person name="Toyotome T."/>
            <person name="Hosono M."/>
            <person name="Torimaru M."/>
            <person name="Fukuda K."/>
            <person name="Mikami N."/>
        </authorList>
    </citation>
    <scope>NUCLEOTIDE SEQUENCE [LARGE SCALE GENOMIC DNA]</scope>
    <source>
        <strain evidence="1 2">KT1a</strain>
    </source>
</reference>
<organism evidence="1 2">
    <name type="scientific">Mucor flavus</name>
    <dbReference type="NCBI Taxonomy" id="439312"/>
    <lineage>
        <taxon>Eukaryota</taxon>
        <taxon>Fungi</taxon>
        <taxon>Fungi incertae sedis</taxon>
        <taxon>Mucoromycota</taxon>
        <taxon>Mucoromycotina</taxon>
        <taxon>Mucoromycetes</taxon>
        <taxon>Mucorales</taxon>
        <taxon>Mucorineae</taxon>
        <taxon>Mucoraceae</taxon>
        <taxon>Mucor</taxon>
    </lineage>
</organism>
<gene>
    <name evidence="1" type="ORF">MFLAVUS_009723</name>
</gene>
<sequence>MLMSLVFVVTCAAVLITVPATFNYRRNSTRAMGCKTRGRTKVCTAQDNIRLVEIMKVCGKDLTDWKKISSYEFCFHDACGAMTALLASLFIPKNYEHVVAEAKNSFHQSKIRTSFEYRDLYHEAVDAYIYNYYLLINWWFN</sequence>
<name>A0ABP9ZAQ4_9FUNG</name>